<comment type="caution">
    <text evidence="1">The sequence shown here is derived from an EMBL/GenBank/DDBJ whole genome shotgun (WGS) entry which is preliminary data.</text>
</comment>
<dbReference type="Proteomes" id="UP001392318">
    <property type="component" value="Unassembled WGS sequence"/>
</dbReference>
<keyword evidence="2" id="KW-1185">Reference proteome</keyword>
<proteinExistence type="predicted"/>
<accession>A0ACC6RVQ1</accession>
<evidence type="ECO:0000313" key="2">
    <source>
        <dbReference type="Proteomes" id="UP001392318"/>
    </source>
</evidence>
<protein>
    <submittedName>
        <fullName evidence="1">Uncharacterized protein</fullName>
    </submittedName>
</protein>
<sequence>MLETKRQYGERVYDHLKDSVCPVLRSVSTRLTHAELATRDAQGFRRAAEESRLDVEVQRRHGQQKLERAEGPLREVLELVLRGGPALEQRRQVMLAALGKEVENRSRCSGHSADQDEPDLDRGPKVGL</sequence>
<dbReference type="EMBL" id="JAYMRU010000044">
    <property type="protein sequence ID" value="MEM5405575.1"/>
    <property type="molecule type" value="Genomic_DNA"/>
</dbReference>
<gene>
    <name evidence="1" type="ORF">VSR83_37160</name>
</gene>
<organism evidence="1 2">
    <name type="scientific">Paraburkholderia unamae</name>
    <dbReference type="NCBI Taxonomy" id="219649"/>
    <lineage>
        <taxon>Bacteria</taxon>
        <taxon>Pseudomonadati</taxon>
        <taxon>Pseudomonadota</taxon>
        <taxon>Betaproteobacteria</taxon>
        <taxon>Burkholderiales</taxon>
        <taxon>Burkholderiaceae</taxon>
        <taxon>Paraburkholderia</taxon>
    </lineage>
</organism>
<evidence type="ECO:0000313" key="1">
    <source>
        <dbReference type="EMBL" id="MEM5405575.1"/>
    </source>
</evidence>
<reference evidence="1" key="1">
    <citation type="submission" date="2024-01" db="EMBL/GenBank/DDBJ databases">
        <title>The diversity of rhizobia nodulating Mimosa spp. in eleven states of Brazil covering several biomes is determined by host plant, location, and edaphic factors.</title>
        <authorList>
            <person name="Rouws L."/>
            <person name="Barauna A."/>
            <person name="Beukes C."/>
            <person name="De Faria S.M."/>
            <person name="Gross E."/>
            <person name="Dos Reis Junior F.B."/>
            <person name="Simon M."/>
            <person name="Maluk M."/>
            <person name="Odee D.W."/>
            <person name="Kenicer G."/>
            <person name="Young J.P.W."/>
            <person name="Reis V.M."/>
            <person name="Zilli J."/>
            <person name="James E.K."/>
        </authorList>
    </citation>
    <scope>NUCLEOTIDE SEQUENCE</scope>
    <source>
        <strain evidence="1">JPY452</strain>
    </source>
</reference>
<name>A0ACC6RVQ1_9BURK</name>